<keyword evidence="4 6" id="KW-0472">Membrane</keyword>
<dbReference type="InterPro" id="IPR028082">
    <property type="entry name" value="Peripla_BP_I"/>
</dbReference>
<keyword evidence="2 6" id="KW-0812">Transmembrane</keyword>
<evidence type="ECO:0000313" key="8">
    <source>
        <dbReference type="EMBL" id="MPC27329.1"/>
    </source>
</evidence>
<name>A0A5B7E1N3_PORTR</name>
<dbReference type="InterPro" id="IPR050726">
    <property type="entry name" value="mGluR"/>
</dbReference>
<evidence type="ECO:0000313" key="9">
    <source>
        <dbReference type="Proteomes" id="UP000324222"/>
    </source>
</evidence>
<feature type="transmembrane region" description="Helical" evidence="6">
    <location>
        <begin position="475"/>
        <end position="499"/>
    </location>
</feature>
<evidence type="ECO:0000259" key="7">
    <source>
        <dbReference type="PROSITE" id="PS50259"/>
    </source>
</evidence>
<gene>
    <name evidence="8" type="ORF">E2C01_020501</name>
</gene>
<evidence type="ECO:0000256" key="3">
    <source>
        <dbReference type="ARBA" id="ARBA00022989"/>
    </source>
</evidence>
<sequence>MLCFRGPPRTIWRHRENGVIADLHGRAGPDGGCGAVKPRAVEQVLAAQWALDTINNQSEHDYTIGLRVYDACGDEGEAVRQTLRLRQDTMAPNAPLLGKYKNPPISGVPVMTAALIDAKLSCVKTSVVRLQGLMLALQGLVQLEQGLMLVKQGHMFLVQVLVLGKQNHLLLVQKRAPAATAGGRPGPAGAPSGRLSAVLSAAEHLGGEVAGVSVVSSFSHASDMLQQLALRGSPKLLHLLKVDAEPDLTKKIIHFISNNVSFGGVIVLLLKSAELNVFISEVDEQVVKKTGLRWVLSTLGEEPLARELIEKGIRKKFTGSLLVESHSPVTPVFSQYFAEAVLNKTSVTASLAQQYMDTVAHCDSEVLSVSASPCVSKQELAQLVQGSTVTATVSAVSSLAAAFRRVQIKKCSKGVHCLEALWHDLHQDVLEELRKLPCTDGADQICYIANRLNNFFVIVQITPLELREDYVRRTWAFSVLVTACLGVVSSLYITVYVALRVCDGTLQGPQVLGTLLLMGVMGVFSSCVVYVLPPSAITCSVRQWAPTLCLALCYGVLLVKAMQLRALVSVGAEGKVMDLSLSITHALVQWNHACFGVRGVSKHTGSNPVHGPSVGWVFSLGATVS</sequence>
<feature type="transmembrane region" description="Helical" evidence="6">
    <location>
        <begin position="544"/>
        <end position="562"/>
    </location>
</feature>
<dbReference type="AlphaFoldDB" id="A0A5B7E1N3"/>
<comment type="caution">
    <text evidence="8">The sequence shown here is derived from an EMBL/GenBank/DDBJ whole genome shotgun (WGS) entry which is preliminary data.</text>
</comment>
<dbReference type="PANTHER" id="PTHR24060">
    <property type="entry name" value="METABOTROPIC GLUTAMATE RECEPTOR"/>
    <property type="match status" value="1"/>
</dbReference>
<dbReference type="SUPFAM" id="SSF53822">
    <property type="entry name" value="Periplasmic binding protein-like I"/>
    <property type="match status" value="1"/>
</dbReference>
<dbReference type="GO" id="GO:0004930">
    <property type="term" value="F:G protein-coupled receptor activity"/>
    <property type="evidence" value="ECO:0007669"/>
    <property type="project" value="InterPro"/>
</dbReference>
<dbReference type="GO" id="GO:0016020">
    <property type="term" value="C:membrane"/>
    <property type="evidence" value="ECO:0007669"/>
    <property type="project" value="UniProtKB-SubCell"/>
</dbReference>
<dbReference type="Gene3D" id="3.40.50.2300">
    <property type="match status" value="3"/>
</dbReference>
<organism evidence="8 9">
    <name type="scientific">Portunus trituberculatus</name>
    <name type="common">Swimming crab</name>
    <name type="synonym">Neptunus trituberculatus</name>
    <dbReference type="NCBI Taxonomy" id="210409"/>
    <lineage>
        <taxon>Eukaryota</taxon>
        <taxon>Metazoa</taxon>
        <taxon>Ecdysozoa</taxon>
        <taxon>Arthropoda</taxon>
        <taxon>Crustacea</taxon>
        <taxon>Multicrustacea</taxon>
        <taxon>Malacostraca</taxon>
        <taxon>Eumalacostraca</taxon>
        <taxon>Eucarida</taxon>
        <taxon>Decapoda</taxon>
        <taxon>Pleocyemata</taxon>
        <taxon>Brachyura</taxon>
        <taxon>Eubrachyura</taxon>
        <taxon>Portunoidea</taxon>
        <taxon>Portunidae</taxon>
        <taxon>Portuninae</taxon>
        <taxon>Portunus</taxon>
    </lineage>
</organism>
<dbReference type="Pfam" id="PF00003">
    <property type="entry name" value="7tm_3"/>
    <property type="match status" value="1"/>
</dbReference>
<dbReference type="EMBL" id="VSRR010001728">
    <property type="protein sequence ID" value="MPC27329.1"/>
    <property type="molecule type" value="Genomic_DNA"/>
</dbReference>
<protein>
    <recommendedName>
        <fullName evidence="7">G-protein coupled receptors family 3 profile domain-containing protein</fullName>
    </recommendedName>
</protein>
<keyword evidence="9" id="KW-1185">Reference proteome</keyword>
<evidence type="ECO:0000256" key="2">
    <source>
        <dbReference type="ARBA" id="ARBA00022692"/>
    </source>
</evidence>
<dbReference type="PROSITE" id="PS50259">
    <property type="entry name" value="G_PROTEIN_RECEP_F3_4"/>
    <property type="match status" value="1"/>
</dbReference>
<keyword evidence="5" id="KW-0325">Glycoprotein</keyword>
<dbReference type="InterPro" id="IPR017978">
    <property type="entry name" value="GPCR_3_C"/>
</dbReference>
<keyword evidence="3 6" id="KW-1133">Transmembrane helix</keyword>
<evidence type="ECO:0000256" key="1">
    <source>
        <dbReference type="ARBA" id="ARBA00004141"/>
    </source>
</evidence>
<accession>A0A5B7E1N3</accession>
<evidence type="ECO:0000256" key="6">
    <source>
        <dbReference type="SAM" id="Phobius"/>
    </source>
</evidence>
<evidence type="ECO:0000256" key="5">
    <source>
        <dbReference type="ARBA" id="ARBA00023180"/>
    </source>
</evidence>
<comment type="subcellular location">
    <subcellularLocation>
        <location evidence="1">Membrane</location>
        <topology evidence="1">Multi-pass membrane protein</topology>
    </subcellularLocation>
</comment>
<reference evidence="8 9" key="1">
    <citation type="submission" date="2019-05" db="EMBL/GenBank/DDBJ databases">
        <title>Another draft genome of Portunus trituberculatus and its Hox gene families provides insights of decapod evolution.</title>
        <authorList>
            <person name="Jeong J.-H."/>
            <person name="Song I."/>
            <person name="Kim S."/>
            <person name="Choi T."/>
            <person name="Kim D."/>
            <person name="Ryu S."/>
            <person name="Kim W."/>
        </authorList>
    </citation>
    <scope>NUCLEOTIDE SEQUENCE [LARGE SCALE GENOMIC DNA]</scope>
    <source>
        <tissue evidence="8">Muscle</tissue>
    </source>
</reference>
<feature type="domain" description="G-protein coupled receptors family 3 profile" evidence="7">
    <location>
        <begin position="479"/>
        <end position="575"/>
    </location>
</feature>
<proteinExistence type="predicted"/>
<evidence type="ECO:0000256" key="4">
    <source>
        <dbReference type="ARBA" id="ARBA00023136"/>
    </source>
</evidence>
<feature type="transmembrane region" description="Helical" evidence="6">
    <location>
        <begin position="511"/>
        <end position="532"/>
    </location>
</feature>
<dbReference type="Proteomes" id="UP000324222">
    <property type="component" value="Unassembled WGS sequence"/>
</dbReference>
<dbReference type="OrthoDB" id="9880600at2759"/>